<gene>
    <name evidence="1" type="ORF">HKBW3S03_01644</name>
</gene>
<protein>
    <submittedName>
        <fullName evidence="1">Uncharacterized protein</fullName>
    </submittedName>
</protein>
<reference evidence="1 2" key="1">
    <citation type="journal article" date="2020" name="Front. Microbiol.">
        <title>Single-cell genomics of novel Actinobacteria with the Wood-Ljungdahl pathway discovered in a serpentinizing system.</title>
        <authorList>
            <person name="Merino N."/>
            <person name="Kawai M."/>
            <person name="Boyd E.S."/>
            <person name="Colman D.R."/>
            <person name="McGlynn S.E."/>
            <person name="Nealson K.H."/>
            <person name="Kurokawa K."/>
            <person name="Hongoh Y."/>
        </authorList>
    </citation>
    <scope>NUCLEOTIDE SEQUENCE [LARGE SCALE GENOMIC DNA]</scope>
    <source>
        <strain evidence="1 2">S03</strain>
    </source>
</reference>
<dbReference type="AlphaFoldDB" id="A0A6V8NIV6"/>
<dbReference type="EMBL" id="BLRU01000267">
    <property type="protein sequence ID" value="GFP20143.1"/>
    <property type="molecule type" value="Genomic_DNA"/>
</dbReference>
<evidence type="ECO:0000313" key="2">
    <source>
        <dbReference type="Proteomes" id="UP000574717"/>
    </source>
</evidence>
<organism evidence="1 2">
    <name type="scientific">Candidatus Hakubella thermalkaliphila</name>
    <dbReference type="NCBI Taxonomy" id="2754717"/>
    <lineage>
        <taxon>Bacteria</taxon>
        <taxon>Bacillati</taxon>
        <taxon>Actinomycetota</taxon>
        <taxon>Actinomycetota incertae sedis</taxon>
        <taxon>Candidatus Hakubellales</taxon>
        <taxon>Candidatus Hakubellaceae</taxon>
        <taxon>Candidatus Hakubella</taxon>
    </lineage>
</organism>
<sequence>MPISWKRFYSWYGSAADEYIFGEQWGIGSNRKRRRMETGLRIESVPAAGEAAETGVFETAALHC</sequence>
<comment type="caution">
    <text evidence="1">The sequence shown here is derived from an EMBL/GenBank/DDBJ whole genome shotgun (WGS) entry which is preliminary data.</text>
</comment>
<accession>A0A6V8NIV6</accession>
<proteinExistence type="predicted"/>
<dbReference type="Proteomes" id="UP000574717">
    <property type="component" value="Unassembled WGS sequence"/>
</dbReference>
<evidence type="ECO:0000313" key="1">
    <source>
        <dbReference type="EMBL" id="GFP20143.1"/>
    </source>
</evidence>
<name>A0A6V8NIV6_9ACTN</name>